<evidence type="ECO:0000259" key="1">
    <source>
        <dbReference type="Pfam" id="PF00005"/>
    </source>
</evidence>
<dbReference type="Gene3D" id="3.40.50.300">
    <property type="entry name" value="P-loop containing nucleotide triphosphate hydrolases"/>
    <property type="match status" value="1"/>
</dbReference>
<comment type="caution">
    <text evidence="2">The sequence shown here is derived from an EMBL/GenBank/DDBJ whole genome shotgun (WGS) entry which is preliminary data.</text>
</comment>
<sequence>MRDHRRYVKRLTKKAVMLMNQMGIEELKDRGITQASGSQLQRAGICRALMGGPGIIFTDEPTGALNTKAAKEDHGAIYPDQSGRHCNFAGNT</sequence>
<dbReference type="InterPro" id="IPR027417">
    <property type="entry name" value="P-loop_NTPase"/>
</dbReference>
<dbReference type="Proteomes" id="UP001203136">
    <property type="component" value="Unassembled WGS sequence"/>
</dbReference>
<dbReference type="GO" id="GO:0016887">
    <property type="term" value="F:ATP hydrolysis activity"/>
    <property type="evidence" value="ECO:0007669"/>
    <property type="project" value="InterPro"/>
</dbReference>
<name>A0AAW5F039_CLOSY</name>
<feature type="domain" description="ABC transporter" evidence="1">
    <location>
        <begin position="13"/>
        <end position="62"/>
    </location>
</feature>
<protein>
    <submittedName>
        <fullName evidence="2">ATP-binding cassette domain-containing protein</fullName>
    </submittedName>
</protein>
<keyword evidence="2" id="KW-0547">Nucleotide-binding</keyword>
<proteinExistence type="predicted"/>
<accession>A0AAW5F039</accession>
<dbReference type="InterPro" id="IPR003439">
    <property type="entry name" value="ABC_transporter-like_ATP-bd"/>
</dbReference>
<dbReference type="Pfam" id="PF00005">
    <property type="entry name" value="ABC_tran"/>
    <property type="match status" value="1"/>
</dbReference>
<reference evidence="2" key="1">
    <citation type="journal article" date="2022" name="Cell Host Microbe">
        <title>Colonization of the live biotherapeutic product VE303 and modulation of the microbiota and metabolites in healthy volunteers.</title>
        <authorList>
            <person name="Dsouza M."/>
            <person name="Menon R."/>
            <person name="Crossette E."/>
            <person name="Bhattarai S.K."/>
            <person name="Schneider J."/>
            <person name="Kim Y.G."/>
            <person name="Reddy S."/>
            <person name="Caballero S."/>
            <person name="Felix C."/>
            <person name="Cornacchione L."/>
            <person name="Hendrickson J."/>
            <person name="Watson A.R."/>
            <person name="Minot S.S."/>
            <person name="Greenfield N."/>
            <person name="Schopf L."/>
            <person name="Szabady R."/>
            <person name="Patarroyo J."/>
            <person name="Smith W."/>
            <person name="Harrison P."/>
            <person name="Kuijper E.J."/>
            <person name="Kelly C.P."/>
            <person name="Olle B."/>
            <person name="Bobilev D."/>
            <person name="Silber J.L."/>
            <person name="Bucci V."/>
            <person name="Roberts B."/>
            <person name="Faith J."/>
            <person name="Norman J.M."/>
        </authorList>
    </citation>
    <scope>NUCLEOTIDE SEQUENCE</scope>
    <source>
        <strain evidence="2">VE303-04</strain>
    </source>
</reference>
<gene>
    <name evidence="2" type="ORF">K5I21_08690</name>
</gene>
<dbReference type="GO" id="GO:0005524">
    <property type="term" value="F:ATP binding"/>
    <property type="evidence" value="ECO:0007669"/>
    <property type="project" value="UniProtKB-KW"/>
</dbReference>
<dbReference type="AlphaFoldDB" id="A0AAW5F039"/>
<dbReference type="EMBL" id="JAINVB010000001">
    <property type="protein sequence ID" value="MCK0085939.1"/>
    <property type="molecule type" value="Genomic_DNA"/>
</dbReference>
<dbReference type="SUPFAM" id="SSF52540">
    <property type="entry name" value="P-loop containing nucleoside triphosphate hydrolases"/>
    <property type="match status" value="1"/>
</dbReference>
<dbReference type="RefSeq" id="WP_243004114.1">
    <property type="nucleotide sequence ID" value="NZ_JADMOJ010000024.1"/>
</dbReference>
<evidence type="ECO:0000313" key="2">
    <source>
        <dbReference type="EMBL" id="MCK0085939.1"/>
    </source>
</evidence>
<evidence type="ECO:0000313" key="3">
    <source>
        <dbReference type="Proteomes" id="UP001203136"/>
    </source>
</evidence>
<keyword evidence="2" id="KW-0067">ATP-binding</keyword>
<organism evidence="2 3">
    <name type="scientific">Clostridium symbiosum</name>
    <name type="common">Bacteroides symbiosus</name>
    <dbReference type="NCBI Taxonomy" id="1512"/>
    <lineage>
        <taxon>Bacteria</taxon>
        <taxon>Bacillati</taxon>
        <taxon>Bacillota</taxon>
        <taxon>Clostridia</taxon>
        <taxon>Lachnospirales</taxon>
        <taxon>Lachnospiraceae</taxon>
        <taxon>Otoolea</taxon>
    </lineage>
</organism>